<dbReference type="NCBIfam" id="TIGR00756">
    <property type="entry name" value="PPR"/>
    <property type="match status" value="1"/>
</dbReference>
<evidence type="ECO:0000256" key="2">
    <source>
        <dbReference type="PROSITE-ProRule" id="PRU00708"/>
    </source>
</evidence>
<protein>
    <recommendedName>
        <fullName evidence="5">Pentatricopeptide repeat-containing protein</fullName>
    </recommendedName>
</protein>
<dbReference type="Pfam" id="PF01535">
    <property type="entry name" value="PPR"/>
    <property type="match status" value="1"/>
</dbReference>
<evidence type="ECO:0000313" key="4">
    <source>
        <dbReference type="Proteomes" id="UP001530293"/>
    </source>
</evidence>
<feature type="repeat" description="PPR" evidence="2">
    <location>
        <begin position="382"/>
        <end position="416"/>
    </location>
</feature>
<accession>A0ABD3MV81</accession>
<reference evidence="3 4" key="1">
    <citation type="submission" date="2024-10" db="EMBL/GenBank/DDBJ databases">
        <title>Updated reference genomes for cyclostephanoid diatoms.</title>
        <authorList>
            <person name="Roberts W.R."/>
            <person name="Alverson A.J."/>
        </authorList>
    </citation>
    <scope>NUCLEOTIDE SEQUENCE [LARGE SCALE GENOMIC DNA]</scope>
    <source>
        <strain evidence="3 4">AJA232-27</strain>
    </source>
</reference>
<keyword evidence="4" id="KW-1185">Reference proteome</keyword>
<comment type="caution">
    <text evidence="3">The sequence shown here is derived from an EMBL/GenBank/DDBJ whole genome shotgun (WGS) entry which is preliminary data.</text>
</comment>
<sequence length="916" mass="101440">MVLCPKSRFGLPTAEDVTMNAKLLSILLSVHFITPSSNKKFATSFTATPSLRYPTAESAAHQFQIAKMSEQETTGGEIAVDACSDDQPPMSKNALKKRWKKEAVERKKAEKVAMRAATDTSSSHSSHKGLSKKAILRSNQKKLPKLLFQCRGDVNDALKLLGAAYPHLAFTVEDEYCAGGTMHRSDMSYQQLLDILQGKELSDSIFNNVQNGSLDETLIIDGQSMVATMDILGKAYHVPAALQLLRLAVDGVCQNRVYRNRQLQSQKESLDISHHEDTSDKNELRQVYRAIISLLGNAHKRERGTKHSARLIMHLLHDHMQSIALIQPGAEIYHAAINALGKIGECDVILELLDEMEKSCEGSLQDGDAKIPATANNAPPVDKMAYQTAISSLARNNYCKEAMQILNRMQSKGLPPDINTYNQILIGIAKESGRVVGASRIVTTDEDRSASVASETNNGPAMSWHKVALELLHEMEAHNLRPTDQIYDSVISACTSAGEWNMAAKITEKAELQRHIGKKRKFSSVDGDYGICEDDAILIGLPLDSIESVANELHNAAVAYFDNLKAFRKCGKSSEPWWEIGRYSIRCDSIDTTVSDDQPCGRSRSIIIGIQPHKNPFRNGLSLVFFDEASRVKLGRMLLRNESSRQSLRDTNQLGPIYFSSLVGMEVNKERRGEGLSKVFVAMWLRICLDTNTYPRAAVMNKPLISRVLMGFGFVPQNGGSRVELIRLNSGSDTEKGDSDYNPHFALYSPSAKSLKGLFSQRALRLQNIAILDHPPSPPSRKNASIVYVKSEFEHPIAILKNAVQYNPPSSLLDDNIPLFKDMEEHKQHSASRPCERQRHALSTQISGILKTNIEGSSESGNLEFFSDITSLKVAFLSDDMSPYSATAFTENAESREEERHVSKRLKTSCAAMATV</sequence>
<dbReference type="PANTHER" id="PTHR47447:SF17">
    <property type="entry name" value="OS12G0638900 PROTEIN"/>
    <property type="match status" value="1"/>
</dbReference>
<dbReference type="PANTHER" id="PTHR47447">
    <property type="entry name" value="OS03G0856100 PROTEIN"/>
    <property type="match status" value="1"/>
</dbReference>
<dbReference type="Pfam" id="PF13041">
    <property type="entry name" value="PPR_2"/>
    <property type="match status" value="1"/>
</dbReference>
<organism evidence="3 4">
    <name type="scientific">Discostella pseudostelligera</name>
    <dbReference type="NCBI Taxonomy" id="259834"/>
    <lineage>
        <taxon>Eukaryota</taxon>
        <taxon>Sar</taxon>
        <taxon>Stramenopiles</taxon>
        <taxon>Ochrophyta</taxon>
        <taxon>Bacillariophyta</taxon>
        <taxon>Coscinodiscophyceae</taxon>
        <taxon>Thalassiosirophycidae</taxon>
        <taxon>Stephanodiscales</taxon>
        <taxon>Stephanodiscaceae</taxon>
        <taxon>Discostella</taxon>
    </lineage>
</organism>
<evidence type="ECO:0000256" key="1">
    <source>
        <dbReference type="ARBA" id="ARBA00022737"/>
    </source>
</evidence>
<proteinExistence type="predicted"/>
<evidence type="ECO:0000313" key="3">
    <source>
        <dbReference type="EMBL" id="KAL3767836.1"/>
    </source>
</evidence>
<keyword evidence="1" id="KW-0677">Repeat</keyword>
<dbReference type="EMBL" id="JALLBG020000072">
    <property type="protein sequence ID" value="KAL3767836.1"/>
    <property type="molecule type" value="Genomic_DNA"/>
</dbReference>
<dbReference type="Proteomes" id="UP001530293">
    <property type="component" value="Unassembled WGS sequence"/>
</dbReference>
<evidence type="ECO:0008006" key="5">
    <source>
        <dbReference type="Google" id="ProtNLM"/>
    </source>
</evidence>
<dbReference type="PROSITE" id="PS51375">
    <property type="entry name" value="PPR"/>
    <property type="match status" value="1"/>
</dbReference>
<gene>
    <name evidence="3" type="ORF">ACHAWU_007314</name>
</gene>
<dbReference type="InterPro" id="IPR011990">
    <property type="entry name" value="TPR-like_helical_dom_sf"/>
</dbReference>
<dbReference type="AlphaFoldDB" id="A0ABD3MV81"/>
<dbReference type="Gene3D" id="1.25.40.10">
    <property type="entry name" value="Tetratricopeptide repeat domain"/>
    <property type="match status" value="2"/>
</dbReference>
<name>A0ABD3MV81_9STRA</name>
<dbReference type="InterPro" id="IPR002885">
    <property type="entry name" value="PPR_rpt"/>
</dbReference>